<feature type="region of interest" description="Disordered" evidence="1">
    <location>
        <begin position="1"/>
        <end position="20"/>
    </location>
</feature>
<proteinExistence type="predicted"/>
<sequence length="68" mass="7444">MKQSHNAQPMWRKSSYSGVNGNCVEVATPLPRSIDVRDSKDPQGPVLTFTSEAWSAFLGTVDEGAYDL</sequence>
<dbReference type="Pfam" id="PF04149">
    <property type="entry name" value="DUF397"/>
    <property type="match status" value="1"/>
</dbReference>
<evidence type="ECO:0000313" key="3">
    <source>
        <dbReference type="EMBL" id="KOG88408.1"/>
    </source>
</evidence>
<dbReference type="InterPro" id="IPR007278">
    <property type="entry name" value="DUF397"/>
</dbReference>
<name>A0ABR5J4V9_9ACTN</name>
<evidence type="ECO:0000259" key="2">
    <source>
        <dbReference type="Pfam" id="PF04149"/>
    </source>
</evidence>
<accession>A0ABR5J4V9</accession>
<keyword evidence="4" id="KW-1185">Reference proteome</keyword>
<feature type="domain" description="DUF397" evidence="2">
    <location>
        <begin position="11"/>
        <end position="61"/>
    </location>
</feature>
<comment type="caution">
    <text evidence="3">The sequence shown here is derived from an EMBL/GenBank/DDBJ whole genome shotgun (WGS) entry which is preliminary data.</text>
</comment>
<organism evidence="3 4">
    <name type="scientific">Streptomyces varsoviensis</name>
    <dbReference type="NCBI Taxonomy" id="67373"/>
    <lineage>
        <taxon>Bacteria</taxon>
        <taxon>Bacillati</taxon>
        <taxon>Actinomycetota</taxon>
        <taxon>Actinomycetes</taxon>
        <taxon>Kitasatosporales</taxon>
        <taxon>Streptomycetaceae</taxon>
        <taxon>Streptomyces</taxon>
    </lineage>
</organism>
<dbReference type="Proteomes" id="UP000037020">
    <property type="component" value="Unassembled WGS sequence"/>
</dbReference>
<protein>
    <recommendedName>
        <fullName evidence="2">DUF397 domain-containing protein</fullName>
    </recommendedName>
</protein>
<dbReference type="EMBL" id="LGUT01001704">
    <property type="protein sequence ID" value="KOG88408.1"/>
    <property type="molecule type" value="Genomic_DNA"/>
</dbReference>
<dbReference type="RefSeq" id="WP_030892896.1">
    <property type="nucleotide sequence ID" value="NZ_JBIRHZ010000019.1"/>
</dbReference>
<evidence type="ECO:0000313" key="4">
    <source>
        <dbReference type="Proteomes" id="UP000037020"/>
    </source>
</evidence>
<reference evidence="3 4" key="1">
    <citation type="submission" date="2015-07" db="EMBL/GenBank/DDBJ databases">
        <authorList>
            <person name="Ju K.-S."/>
            <person name="Doroghazi J.R."/>
            <person name="Metcalf W.W."/>
        </authorList>
    </citation>
    <scope>NUCLEOTIDE SEQUENCE [LARGE SCALE GENOMIC DNA]</scope>
    <source>
        <strain evidence="3 4">NRRL B-3589</strain>
    </source>
</reference>
<gene>
    <name evidence="3" type="ORF">ADK38_19960</name>
</gene>
<evidence type="ECO:0000256" key="1">
    <source>
        <dbReference type="SAM" id="MobiDB-lite"/>
    </source>
</evidence>